<dbReference type="AlphaFoldDB" id="A0AAU7C836"/>
<evidence type="ECO:0000259" key="1">
    <source>
        <dbReference type="Pfam" id="PF07596"/>
    </source>
</evidence>
<sequence length="360" mass="38613">MILQHPHRGRRELGGFTLIELLVVIAIIAVLIALLLPAVQAAREAARRMQCTNNMKQLGLAVHNYLGTHNVLPPAAQGGTSYVYMNYTGYSFLLPYIEQTAAFNTFNFSLVSSAGIQGWAQWGNSTGFALQFGVFLCPSNRTTGEVGGTSSEGWSVPKAAVTDYLFNGGANRYIVKGQGETDRSGPFGFDTATTLAEMRDGTSNTFLMGESAGGNLRNKYYASGTGTSRVCLPLASYNTAGPVYYDNLMYMAYGRSRTWVQGATTARIIGGLVGRTVDSVGYQYKLNDCGAEPRTDFTPPAVAFPGEGQRLTNFRSIHPGTTNFLFGDGGVRAIKDSIAMSVYQGLSTMGGGEVLSSDSY</sequence>
<feature type="domain" description="DUF1559" evidence="1">
    <location>
        <begin position="40"/>
        <end position="339"/>
    </location>
</feature>
<organism evidence="2">
    <name type="scientific">Singulisphaera sp. Ch08</name>
    <dbReference type="NCBI Taxonomy" id="3120278"/>
    <lineage>
        <taxon>Bacteria</taxon>
        <taxon>Pseudomonadati</taxon>
        <taxon>Planctomycetota</taxon>
        <taxon>Planctomycetia</taxon>
        <taxon>Isosphaerales</taxon>
        <taxon>Isosphaeraceae</taxon>
        <taxon>Singulisphaera</taxon>
    </lineage>
</organism>
<dbReference type="RefSeq" id="WP_406694149.1">
    <property type="nucleotide sequence ID" value="NZ_CP155447.1"/>
</dbReference>
<dbReference type="NCBIfam" id="TIGR04294">
    <property type="entry name" value="pre_pil_HX9DG"/>
    <property type="match status" value="1"/>
</dbReference>
<dbReference type="PANTHER" id="PTHR30093">
    <property type="entry name" value="GENERAL SECRETION PATHWAY PROTEIN G"/>
    <property type="match status" value="1"/>
</dbReference>
<dbReference type="Pfam" id="PF07963">
    <property type="entry name" value="N_methyl"/>
    <property type="match status" value="1"/>
</dbReference>
<dbReference type="PANTHER" id="PTHR30093:SF2">
    <property type="entry name" value="TYPE II SECRETION SYSTEM PROTEIN H"/>
    <property type="match status" value="1"/>
</dbReference>
<dbReference type="InterPro" id="IPR027558">
    <property type="entry name" value="Pre_pil_HX9DG_C"/>
</dbReference>
<reference evidence="2" key="1">
    <citation type="submission" date="2024-05" db="EMBL/GenBank/DDBJ databases">
        <title>Planctomycetes of the genus Singulisphaera possess chitinolytic capabilities.</title>
        <authorList>
            <person name="Ivanova A."/>
        </authorList>
    </citation>
    <scope>NUCLEOTIDE SEQUENCE</scope>
    <source>
        <strain evidence="2">Ch08T</strain>
    </source>
</reference>
<dbReference type="EMBL" id="CP155447">
    <property type="protein sequence ID" value="XBH01444.1"/>
    <property type="molecule type" value="Genomic_DNA"/>
</dbReference>
<evidence type="ECO:0000313" key="2">
    <source>
        <dbReference type="EMBL" id="XBH01444.1"/>
    </source>
</evidence>
<accession>A0AAU7C836</accession>
<name>A0AAU7C836_9BACT</name>
<gene>
    <name evidence="2" type="ORF">V5E97_24180</name>
</gene>
<dbReference type="NCBIfam" id="TIGR02532">
    <property type="entry name" value="IV_pilin_GFxxxE"/>
    <property type="match status" value="1"/>
</dbReference>
<dbReference type="Pfam" id="PF07596">
    <property type="entry name" value="SBP_bac_10"/>
    <property type="match status" value="1"/>
</dbReference>
<dbReference type="InterPro" id="IPR011453">
    <property type="entry name" value="DUF1559"/>
</dbReference>
<dbReference type="PROSITE" id="PS00409">
    <property type="entry name" value="PROKAR_NTER_METHYL"/>
    <property type="match status" value="1"/>
</dbReference>
<dbReference type="Gene3D" id="3.30.700.10">
    <property type="entry name" value="Glycoprotein, Type 4 Pilin"/>
    <property type="match status" value="1"/>
</dbReference>
<dbReference type="InterPro" id="IPR045584">
    <property type="entry name" value="Pilin-like"/>
</dbReference>
<dbReference type="SUPFAM" id="SSF54523">
    <property type="entry name" value="Pili subunits"/>
    <property type="match status" value="1"/>
</dbReference>
<dbReference type="InterPro" id="IPR012902">
    <property type="entry name" value="N_methyl_site"/>
</dbReference>
<protein>
    <submittedName>
        <fullName evidence="2">DUF1559 domain-containing protein</fullName>
    </submittedName>
</protein>
<proteinExistence type="predicted"/>